<keyword evidence="2" id="KW-1185">Reference proteome</keyword>
<proteinExistence type="predicted"/>
<protein>
    <submittedName>
        <fullName evidence="1">Uncharacterized protein</fullName>
    </submittedName>
</protein>
<dbReference type="InParanoid" id="A0A2H3CDZ1"/>
<name>A0A2H3CDZ1_ARMGA</name>
<dbReference type="Proteomes" id="UP000217790">
    <property type="component" value="Unassembled WGS sequence"/>
</dbReference>
<sequence length="155" mass="17605">MDRMLGWSDVDPFSMEDATDIRWTKDYISHKPAMTHAAAMDFTFRVPSSWLAKSDHASHTFTPMKPAEKRKGRASKIFDVKQNEVDKHTCGHSDVMVPVGCKWVNNSCTYDAVISILYNFWSTTFAENTSWNKSGITLGEHYIESILKSSCSEDI</sequence>
<gene>
    <name evidence="1" type="ORF">ARMGADRAFT_1039460</name>
</gene>
<organism evidence="1 2">
    <name type="scientific">Armillaria gallica</name>
    <name type="common">Bulbous honey fungus</name>
    <name type="synonym">Armillaria bulbosa</name>
    <dbReference type="NCBI Taxonomy" id="47427"/>
    <lineage>
        <taxon>Eukaryota</taxon>
        <taxon>Fungi</taxon>
        <taxon>Dikarya</taxon>
        <taxon>Basidiomycota</taxon>
        <taxon>Agaricomycotina</taxon>
        <taxon>Agaricomycetes</taxon>
        <taxon>Agaricomycetidae</taxon>
        <taxon>Agaricales</taxon>
        <taxon>Marasmiineae</taxon>
        <taxon>Physalacriaceae</taxon>
        <taxon>Armillaria</taxon>
    </lineage>
</organism>
<evidence type="ECO:0000313" key="1">
    <source>
        <dbReference type="EMBL" id="PBK81309.1"/>
    </source>
</evidence>
<accession>A0A2H3CDZ1</accession>
<evidence type="ECO:0000313" key="2">
    <source>
        <dbReference type="Proteomes" id="UP000217790"/>
    </source>
</evidence>
<dbReference type="AlphaFoldDB" id="A0A2H3CDZ1"/>
<dbReference type="EMBL" id="KZ293732">
    <property type="protein sequence ID" value="PBK81309.1"/>
    <property type="molecule type" value="Genomic_DNA"/>
</dbReference>
<reference evidence="2" key="1">
    <citation type="journal article" date="2017" name="Nat. Ecol. Evol.">
        <title>Genome expansion and lineage-specific genetic innovations in the forest pathogenic fungi Armillaria.</title>
        <authorList>
            <person name="Sipos G."/>
            <person name="Prasanna A.N."/>
            <person name="Walter M.C."/>
            <person name="O'Connor E."/>
            <person name="Balint B."/>
            <person name="Krizsan K."/>
            <person name="Kiss B."/>
            <person name="Hess J."/>
            <person name="Varga T."/>
            <person name="Slot J."/>
            <person name="Riley R."/>
            <person name="Boka B."/>
            <person name="Rigling D."/>
            <person name="Barry K."/>
            <person name="Lee J."/>
            <person name="Mihaltcheva S."/>
            <person name="LaButti K."/>
            <person name="Lipzen A."/>
            <person name="Waldron R."/>
            <person name="Moloney N.M."/>
            <person name="Sperisen C."/>
            <person name="Kredics L."/>
            <person name="Vagvoelgyi C."/>
            <person name="Patrignani A."/>
            <person name="Fitzpatrick D."/>
            <person name="Nagy I."/>
            <person name="Doyle S."/>
            <person name="Anderson J.B."/>
            <person name="Grigoriev I.V."/>
            <person name="Gueldener U."/>
            <person name="Muensterkoetter M."/>
            <person name="Nagy L.G."/>
        </authorList>
    </citation>
    <scope>NUCLEOTIDE SEQUENCE [LARGE SCALE GENOMIC DNA]</scope>
    <source>
        <strain evidence="2">Ar21-2</strain>
    </source>
</reference>
<dbReference type="OrthoDB" id="2629491at2759"/>